<evidence type="ECO:0000313" key="2">
    <source>
        <dbReference type="EMBL" id="GFR33041.1"/>
    </source>
</evidence>
<dbReference type="Proteomes" id="UP000887116">
    <property type="component" value="Unassembled WGS sequence"/>
</dbReference>
<evidence type="ECO:0000256" key="1">
    <source>
        <dbReference type="SAM" id="MobiDB-lite"/>
    </source>
</evidence>
<dbReference type="EMBL" id="BMAO01039692">
    <property type="protein sequence ID" value="GFR33041.1"/>
    <property type="molecule type" value="Genomic_DNA"/>
</dbReference>
<organism evidence="2 3">
    <name type="scientific">Trichonephila clavata</name>
    <name type="common">Joro spider</name>
    <name type="synonym">Nephila clavata</name>
    <dbReference type="NCBI Taxonomy" id="2740835"/>
    <lineage>
        <taxon>Eukaryota</taxon>
        <taxon>Metazoa</taxon>
        <taxon>Ecdysozoa</taxon>
        <taxon>Arthropoda</taxon>
        <taxon>Chelicerata</taxon>
        <taxon>Arachnida</taxon>
        <taxon>Araneae</taxon>
        <taxon>Araneomorphae</taxon>
        <taxon>Entelegynae</taxon>
        <taxon>Araneoidea</taxon>
        <taxon>Nephilidae</taxon>
        <taxon>Trichonephila</taxon>
    </lineage>
</organism>
<proteinExistence type="predicted"/>
<feature type="compositionally biased region" description="Basic and acidic residues" evidence="1">
    <location>
        <begin position="11"/>
        <end position="23"/>
    </location>
</feature>
<gene>
    <name evidence="2" type="ORF">TNCT_364851</name>
</gene>
<name>A0A8X6M3R3_TRICU</name>
<reference evidence="2" key="1">
    <citation type="submission" date="2020-07" db="EMBL/GenBank/DDBJ databases">
        <title>Multicomponent nature underlies the extraordinary mechanical properties of spider dragline silk.</title>
        <authorList>
            <person name="Kono N."/>
            <person name="Nakamura H."/>
            <person name="Mori M."/>
            <person name="Yoshida Y."/>
            <person name="Ohtoshi R."/>
            <person name="Malay A.D."/>
            <person name="Moran D.A.P."/>
            <person name="Tomita M."/>
            <person name="Numata K."/>
            <person name="Arakawa K."/>
        </authorList>
    </citation>
    <scope>NUCLEOTIDE SEQUENCE</scope>
</reference>
<comment type="caution">
    <text evidence="2">The sequence shown here is derived from an EMBL/GenBank/DDBJ whole genome shotgun (WGS) entry which is preliminary data.</text>
</comment>
<sequence length="81" mass="9499">MTGPSRPYVEPQKRQSRKYEKHQPLSHVVKTSRLLRILHSSRRPNNLTHSYECAQKEQASPLVHKNDLICEEHRNSAARSR</sequence>
<accession>A0A8X6M3R3</accession>
<keyword evidence="3" id="KW-1185">Reference proteome</keyword>
<evidence type="ECO:0000313" key="3">
    <source>
        <dbReference type="Proteomes" id="UP000887116"/>
    </source>
</evidence>
<dbReference type="AlphaFoldDB" id="A0A8X6M3R3"/>
<protein>
    <submittedName>
        <fullName evidence="2">Uncharacterized protein</fullName>
    </submittedName>
</protein>
<feature type="region of interest" description="Disordered" evidence="1">
    <location>
        <begin position="1"/>
        <end position="25"/>
    </location>
</feature>